<evidence type="ECO:0000256" key="1">
    <source>
        <dbReference type="ARBA" id="ARBA00000085"/>
    </source>
</evidence>
<dbReference type="InterPro" id="IPR015943">
    <property type="entry name" value="WD40/YVTN_repeat-like_dom_sf"/>
</dbReference>
<dbReference type="SUPFAM" id="SSF52172">
    <property type="entry name" value="CheY-like"/>
    <property type="match status" value="1"/>
</dbReference>
<keyword evidence="12" id="KW-0418">Kinase</keyword>
<dbReference type="Gene3D" id="3.40.50.2300">
    <property type="match status" value="1"/>
</dbReference>
<gene>
    <name evidence="12" type="ORF">EGT74_25595</name>
</gene>
<feature type="domain" description="Response regulatory" evidence="11">
    <location>
        <begin position="1079"/>
        <end position="1194"/>
    </location>
</feature>
<dbReference type="PANTHER" id="PTHR43547:SF2">
    <property type="entry name" value="HYBRID SIGNAL TRANSDUCTION HISTIDINE KINASE C"/>
    <property type="match status" value="1"/>
</dbReference>
<accession>A0A3N4PLI8</accession>
<dbReference type="InterPro" id="IPR004358">
    <property type="entry name" value="Sig_transdc_His_kin-like_C"/>
</dbReference>
<organism evidence="12 13">
    <name type="scientific">Chitinophaga lutea</name>
    <dbReference type="NCBI Taxonomy" id="2488634"/>
    <lineage>
        <taxon>Bacteria</taxon>
        <taxon>Pseudomonadati</taxon>
        <taxon>Bacteroidota</taxon>
        <taxon>Chitinophagia</taxon>
        <taxon>Chitinophagales</taxon>
        <taxon>Chitinophagaceae</taxon>
        <taxon>Chitinophaga</taxon>
    </lineage>
</organism>
<dbReference type="CDD" id="cd00075">
    <property type="entry name" value="HATPase"/>
    <property type="match status" value="1"/>
</dbReference>
<dbReference type="SMART" id="SM00387">
    <property type="entry name" value="HATPase_c"/>
    <property type="match status" value="1"/>
</dbReference>
<reference evidence="12 13" key="1">
    <citation type="submission" date="2018-11" db="EMBL/GenBank/DDBJ databases">
        <title>Chitinophaga lutea sp.nov., isolate from arsenic contaminated soil.</title>
        <authorList>
            <person name="Zong Y."/>
        </authorList>
    </citation>
    <scope>NUCLEOTIDE SEQUENCE [LARGE SCALE GENOMIC DNA]</scope>
    <source>
        <strain evidence="12 13">ZY74</strain>
    </source>
</reference>
<evidence type="ECO:0000256" key="5">
    <source>
        <dbReference type="ARBA" id="ARBA00023125"/>
    </source>
</evidence>
<dbReference type="Pfam" id="PF07495">
    <property type="entry name" value="Y_Y_Y"/>
    <property type="match status" value="1"/>
</dbReference>
<dbReference type="InterPro" id="IPR013783">
    <property type="entry name" value="Ig-like_fold"/>
</dbReference>
<evidence type="ECO:0000256" key="7">
    <source>
        <dbReference type="PROSITE-ProRule" id="PRU00169"/>
    </source>
</evidence>
<dbReference type="Pfam" id="PF00512">
    <property type="entry name" value="HisKA"/>
    <property type="match status" value="1"/>
</dbReference>
<dbReference type="SMART" id="SM00342">
    <property type="entry name" value="HTH_ARAC"/>
    <property type="match status" value="1"/>
</dbReference>
<name>A0A3N4PLI8_9BACT</name>
<keyword evidence="3 7" id="KW-0597">Phosphoprotein</keyword>
<feature type="modified residue" description="4-aspartylphosphate" evidence="7">
    <location>
        <position position="1127"/>
    </location>
</feature>
<dbReference type="PROSITE" id="PS50109">
    <property type="entry name" value="HIS_KIN"/>
    <property type="match status" value="1"/>
</dbReference>
<dbReference type="InterPro" id="IPR003594">
    <property type="entry name" value="HATPase_dom"/>
</dbReference>
<evidence type="ECO:0000256" key="6">
    <source>
        <dbReference type="ARBA" id="ARBA00023163"/>
    </source>
</evidence>
<evidence type="ECO:0000259" key="11">
    <source>
        <dbReference type="PROSITE" id="PS50110"/>
    </source>
</evidence>
<dbReference type="Gene3D" id="2.130.10.10">
    <property type="entry name" value="YVTN repeat-like/Quinoprotein amine dehydrogenase"/>
    <property type="match status" value="4"/>
</dbReference>
<evidence type="ECO:0000259" key="10">
    <source>
        <dbReference type="PROSITE" id="PS50109"/>
    </source>
</evidence>
<dbReference type="GO" id="GO:0003700">
    <property type="term" value="F:DNA-binding transcription factor activity"/>
    <property type="evidence" value="ECO:0007669"/>
    <property type="project" value="InterPro"/>
</dbReference>
<keyword evidence="13" id="KW-1185">Reference proteome</keyword>
<dbReference type="GO" id="GO:0000155">
    <property type="term" value="F:phosphorelay sensor kinase activity"/>
    <property type="evidence" value="ECO:0007669"/>
    <property type="project" value="InterPro"/>
</dbReference>
<dbReference type="Pfam" id="PF02518">
    <property type="entry name" value="HATPase_c"/>
    <property type="match status" value="1"/>
</dbReference>
<dbReference type="Gene3D" id="2.60.40.10">
    <property type="entry name" value="Immunoglobulins"/>
    <property type="match status" value="1"/>
</dbReference>
<dbReference type="InterPro" id="IPR018062">
    <property type="entry name" value="HTH_AraC-typ_CS"/>
</dbReference>
<dbReference type="Proteomes" id="UP000278351">
    <property type="component" value="Unassembled WGS sequence"/>
</dbReference>
<feature type="chain" id="PRO_5018219200" description="histidine kinase" evidence="8">
    <location>
        <begin position="23"/>
        <end position="1330"/>
    </location>
</feature>
<dbReference type="InterPro" id="IPR003661">
    <property type="entry name" value="HisK_dim/P_dom"/>
</dbReference>
<evidence type="ECO:0000256" key="4">
    <source>
        <dbReference type="ARBA" id="ARBA00023015"/>
    </source>
</evidence>
<evidence type="ECO:0000259" key="9">
    <source>
        <dbReference type="PROSITE" id="PS01124"/>
    </source>
</evidence>
<dbReference type="PROSITE" id="PS50110">
    <property type="entry name" value="RESPONSE_REGULATORY"/>
    <property type="match status" value="1"/>
</dbReference>
<dbReference type="InterPro" id="IPR036097">
    <property type="entry name" value="HisK_dim/P_sf"/>
</dbReference>
<dbReference type="EMBL" id="RPDH01000003">
    <property type="protein sequence ID" value="RPE05741.1"/>
    <property type="molecule type" value="Genomic_DNA"/>
</dbReference>
<dbReference type="SUPFAM" id="SSF47384">
    <property type="entry name" value="Homodimeric domain of signal transducing histidine kinase"/>
    <property type="match status" value="1"/>
</dbReference>
<dbReference type="InterPro" id="IPR001789">
    <property type="entry name" value="Sig_transdc_resp-reg_receiver"/>
</dbReference>
<dbReference type="Gene3D" id="3.30.565.10">
    <property type="entry name" value="Histidine kinase-like ATPase, C-terminal domain"/>
    <property type="match status" value="1"/>
</dbReference>
<proteinExistence type="predicted"/>
<evidence type="ECO:0000256" key="2">
    <source>
        <dbReference type="ARBA" id="ARBA00012438"/>
    </source>
</evidence>
<sequence length="1330" mass="149466">MFFPRRVFIWICMLLAFQRAGGQSIAFNHLTIENGLSHNSVLSIAQDKRGFMWFGTRYGLNRYDGQRFRIYRNERNDSTSIPEHQVLYILPDSKGNLWIGSTRGLARYLPEKDAFERISLRQANVQPGVTFIYEDRKGRLWIGTYYGLFLKTGSGFRHFMREADSSTLAGNSIRCVFEDSRGAIWVGTTTGLNRLTEQNGQFSFESFRQGDGLTSGYITAIAEDRQGRLWLGTQTNGISLYDPIRQTFSALAGPKPVNPNVRRIITDKAGKMWIGTQEGLSVIDPASFSGANYQHNPGNKKSLSQNSIHALFQDNNGSVWIGTYFGGVNMIHSSGTAFSTIQSHPPQPGLSNNVVSGMLEDEHHNLWIGTEGGGLNYYNRSTNTFRVYRHEAGRPGSIGSNLVKMVYEDKDRNIWAGTHGGGLNLLQPGGTFKQFFFNQNDPGTLTLEVTSLLEDSGNRFWVGCNSGLFVTRRQGNELIPIPDTNLKALPPYVRSLMEDSRRRILIGTSEGLFVYENNQLRQLRGGYINSVTTDSRGNYWVGLYYGGMACFDKNLQQTALYTEKDGLPNSNVIGILEDRQQHLWISTDNGLVKFDPATKKFQTYTTSDGIAGNDFNYNALLKDSRGEFFFGGFNGITSFFPEKIAANTYSAPMVFTGLRLFNKPVGIGGEERLLRQDIGFTPSLRFRPNQEVFTLEFALLNYIRSNKNRYAYQLEGVDRDWIETTTPAVTYTNLAAGSYTFWVKGANNDGVWSEPVRMEITILPPFWRTWWAYCIYALLAAGIFFFVTRYFFLQALLKKEEDLHQVKLNFFTNVSHEIRTHLTLLMAPVEKMISMLPTGDQLQQPLGQVRNNANRLLRLVSELMDFRKAETSHLVLHVEEQDLIPFLAGICENFRELSLSRQIKISFSHDMAQALLYFDREQLDKVFFNLLSNAIKFTPDGGRVSMHVARGKGSYIVTVTDNGRGIAPEYLPKLFTNFFQVADHGLQNTGYGIGLALSRNIVELHHGSLSAESDPPEAGKEGRTCFTVTLAEGRQHFAGTPHVVGAAPVRRAATAGETDVMTATVAAAPVTAPGGNRFTIHIIEDNPELRELVRETFNRQYEVLESENGAAGLALAAEQIPDLVISDVMMPEMDGLQLCHALKTDERTSHIPVILLTAKSSQSDQVSGLETGADLYLTKPFSTRVLELNVRNLLASREKMREKFSRQLQTTEPPVVADAVPNTLDSAFLEKVMQLVDEHMDDPEFGVDMLSRKVAMSQPVLYKKLKAVTDMSVNDFVKSLRLKKAAELIRTRRHTVYEVAYMVGYNDRKYFSREFKKQFGKTPSEFAGEP</sequence>
<dbReference type="SUPFAM" id="SSF63829">
    <property type="entry name" value="Calcium-dependent phosphotriesterase"/>
    <property type="match status" value="4"/>
</dbReference>
<feature type="domain" description="Histidine kinase" evidence="10">
    <location>
        <begin position="813"/>
        <end position="1034"/>
    </location>
</feature>
<feature type="domain" description="HTH araC/xylS-type" evidence="9">
    <location>
        <begin position="1230"/>
        <end position="1329"/>
    </location>
</feature>
<dbReference type="CDD" id="cd00082">
    <property type="entry name" value="HisKA"/>
    <property type="match status" value="1"/>
</dbReference>
<dbReference type="Pfam" id="PF00072">
    <property type="entry name" value="Response_reg"/>
    <property type="match status" value="1"/>
</dbReference>
<dbReference type="Gene3D" id="1.10.10.60">
    <property type="entry name" value="Homeodomain-like"/>
    <property type="match status" value="1"/>
</dbReference>
<keyword evidence="8" id="KW-0732">Signal</keyword>
<dbReference type="InterPro" id="IPR009057">
    <property type="entry name" value="Homeodomain-like_sf"/>
</dbReference>
<dbReference type="PROSITE" id="PS00041">
    <property type="entry name" value="HTH_ARAC_FAMILY_1"/>
    <property type="match status" value="1"/>
</dbReference>
<dbReference type="InterPro" id="IPR011123">
    <property type="entry name" value="Y_Y_Y"/>
</dbReference>
<dbReference type="InterPro" id="IPR018060">
    <property type="entry name" value="HTH_AraC"/>
</dbReference>
<dbReference type="Pfam" id="PF07494">
    <property type="entry name" value="Reg_prop"/>
    <property type="match status" value="8"/>
</dbReference>
<evidence type="ECO:0000256" key="8">
    <source>
        <dbReference type="SAM" id="SignalP"/>
    </source>
</evidence>
<dbReference type="PROSITE" id="PS01124">
    <property type="entry name" value="HTH_ARAC_FAMILY_2"/>
    <property type="match status" value="1"/>
</dbReference>
<dbReference type="SUPFAM" id="SSF46689">
    <property type="entry name" value="Homeodomain-like"/>
    <property type="match status" value="1"/>
</dbReference>
<dbReference type="Gene3D" id="1.10.287.130">
    <property type="match status" value="1"/>
</dbReference>
<dbReference type="InterPro" id="IPR036890">
    <property type="entry name" value="HATPase_C_sf"/>
</dbReference>
<dbReference type="PRINTS" id="PR00344">
    <property type="entry name" value="BCTRLSENSOR"/>
</dbReference>
<dbReference type="PANTHER" id="PTHR43547">
    <property type="entry name" value="TWO-COMPONENT HISTIDINE KINASE"/>
    <property type="match status" value="1"/>
</dbReference>
<dbReference type="InterPro" id="IPR005467">
    <property type="entry name" value="His_kinase_dom"/>
</dbReference>
<evidence type="ECO:0000313" key="12">
    <source>
        <dbReference type="EMBL" id="RPE05741.1"/>
    </source>
</evidence>
<feature type="signal peptide" evidence="8">
    <location>
        <begin position="1"/>
        <end position="22"/>
    </location>
</feature>
<keyword evidence="12" id="KW-0808">Transferase</keyword>
<dbReference type="SUPFAM" id="SSF55874">
    <property type="entry name" value="ATPase domain of HSP90 chaperone/DNA topoisomerase II/histidine kinase"/>
    <property type="match status" value="1"/>
</dbReference>
<keyword evidence="5" id="KW-0238">DNA-binding</keyword>
<evidence type="ECO:0000256" key="3">
    <source>
        <dbReference type="ARBA" id="ARBA00022553"/>
    </source>
</evidence>
<dbReference type="InterPro" id="IPR011006">
    <property type="entry name" value="CheY-like_superfamily"/>
</dbReference>
<dbReference type="FunFam" id="2.60.40.10:FF:000791">
    <property type="entry name" value="Two-component system sensor histidine kinase/response regulator"/>
    <property type="match status" value="1"/>
</dbReference>
<evidence type="ECO:0000313" key="13">
    <source>
        <dbReference type="Proteomes" id="UP000278351"/>
    </source>
</evidence>
<protein>
    <recommendedName>
        <fullName evidence="2">histidine kinase</fullName>
        <ecNumber evidence="2">2.7.13.3</ecNumber>
    </recommendedName>
</protein>
<comment type="caution">
    <text evidence="12">The sequence shown here is derived from an EMBL/GenBank/DDBJ whole genome shotgun (WGS) entry which is preliminary data.</text>
</comment>
<dbReference type="SMART" id="SM00388">
    <property type="entry name" value="HisKA"/>
    <property type="match status" value="1"/>
</dbReference>
<keyword evidence="6" id="KW-0804">Transcription</keyword>
<dbReference type="EC" id="2.7.13.3" evidence="2"/>
<dbReference type="Pfam" id="PF12833">
    <property type="entry name" value="HTH_18"/>
    <property type="match status" value="1"/>
</dbReference>
<dbReference type="SMART" id="SM00448">
    <property type="entry name" value="REC"/>
    <property type="match status" value="1"/>
</dbReference>
<dbReference type="InterPro" id="IPR011110">
    <property type="entry name" value="Reg_prop"/>
</dbReference>
<comment type="catalytic activity">
    <reaction evidence="1">
        <text>ATP + protein L-histidine = ADP + protein N-phospho-L-histidine.</text>
        <dbReference type="EC" id="2.7.13.3"/>
    </reaction>
</comment>
<dbReference type="GO" id="GO:0043565">
    <property type="term" value="F:sequence-specific DNA binding"/>
    <property type="evidence" value="ECO:0007669"/>
    <property type="project" value="InterPro"/>
</dbReference>
<keyword evidence="4" id="KW-0805">Transcription regulation</keyword>